<feature type="compositionally biased region" description="Basic and acidic residues" evidence="1">
    <location>
        <begin position="13"/>
        <end position="57"/>
    </location>
</feature>
<proteinExistence type="predicted"/>
<sequence>MRGDAGRGIEATRSGERLSGVERGYRRKEGGLVGRRKGDSNTNREEDILETTVRESGSEARLSVLTHAAASHAPPALPRMNPLLDSFITSPQLTGSGREMYPII</sequence>
<comment type="caution">
    <text evidence="2">The sequence shown here is derived from an EMBL/GenBank/DDBJ whole genome shotgun (WGS) entry which is preliminary data.</text>
</comment>
<feature type="region of interest" description="Disordered" evidence="1">
    <location>
        <begin position="1"/>
        <end position="57"/>
    </location>
</feature>
<gene>
    <name evidence="2" type="ORF">Pmani_038455</name>
</gene>
<evidence type="ECO:0000313" key="2">
    <source>
        <dbReference type="EMBL" id="KAK4288520.1"/>
    </source>
</evidence>
<evidence type="ECO:0000256" key="1">
    <source>
        <dbReference type="SAM" id="MobiDB-lite"/>
    </source>
</evidence>
<evidence type="ECO:0000313" key="3">
    <source>
        <dbReference type="Proteomes" id="UP001292094"/>
    </source>
</evidence>
<dbReference type="EMBL" id="JAWZYT010006272">
    <property type="protein sequence ID" value="KAK4288520.1"/>
    <property type="molecule type" value="Genomic_DNA"/>
</dbReference>
<protein>
    <submittedName>
        <fullName evidence="2">Uncharacterized protein</fullName>
    </submittedName>
</protein>
<reference evidence="2" key="1">
    <citation type="submission" date="2023-11" db="EMBL/GenBank/DDBJ databases">
        <title>Genome assemblies of two species of porcelain crab, Petrolisthes cinctipes and Petrolisthes manimaculis (Anomura: Porcellanidae).</title>
        <authorList>
            <person name="Angst P."/>
        </authorList>
    </citation>
    <scope>NUCLEOTIDE SEQUENCE</scope>
    <source>
        <strain evidence="2">PB745_02</strain>
        <tissue evidence="2">Gill</tissue>
    </source>
</reference>
<name>A0AAE1NG54_9EUCA</name>
<keyword evidence="3" id="KW-1185">Reference proteome</keyword>
<dbReference type="Proteomes" id="UP001292094">
    <property type="component" value="Unassembled WGS sequence"/>
</dbReference>
<dbReference type="AlphaFoldDB" id="A0AAE1NG54"/>
<organism evidence="2 3">
    <name type="scientific">Petrolisthes manimaculis</name>
    <dbReference type="NCBI Taxonomy" id="1843537"/>
    <lineage>
        <taxon>Eukaryota</taxon>
        <taxon>Metazoa</taxon>
        <taxon>Ecdysozoa</taxon>
        <taxon>Arthropoda</taxon>
        <taxon>Crustacea</taxon>
        <taxon>Multicrustacea</taxon>
        <taxon>Malacostraca</taxon>
        <taxon>Eumalacostraca</taxon>
        <taxon>Eucarida</taxon>
        <taxon>Decapoda</taxon>
        <taxon>Pleocyemata</taxon>
        <taxon>Anomura</taxon>
        <taxon>Galatheoidea</taxon>
        <taxon>Porcellanidae</taxon>
        <taxon>Petrolisthes</taxon>
    </lineage>
</organism>
<accession>A0AAE1NG54</accession>